<dbReference type="AlphaFoldDB" id="A0A8S1EIX8"/>
<name>A0A8S1EIX8_9PELO</name>
<sequence length="407" mass="46315">MGHNYARRPVFQRYPNASYGVRSNREPQAEVLDVSTDETVEEKETSRKRKLSNSEAASTVLPPSQNPKRTFPRKKVSKKIPYGCPPWCIAEKRKDCNDDCIVISDDSPEIAESEPPKVQQETNEIGEIVFVEEVRKNSAHKMPSTSSVGSSCGSPTSDTLNYSNMLISHNRQELPNDGYSLDCATVPGSTRRVFVDVQNANVGTENGANTYSDFTVCSYNVLCQDTITRTQYLYGHLKYFRNLIVWSHRWKKMEKEILSIDADIFGMQEKCGMDGLKQDGCAIFYKNEKFSELYYREVDYFVACQTTLDREQIAQIVVLRCKATNEVLIIANTHLIFNENRGDVKLAQLAKLFANIHEVSEKFRDSSPSLIILGDFNIEPNSLIYKYIVTGWYSLMLFEQMSEVILS</sequence>
<feature type="domain" description="Endonuclease/exonuclease/phosphatase" evidence="2">
    <location>
        <begin position="253"/>
        <end position="388"/>
    </location>
</feature>
<dbReference type="InterPro" id="IPR036691">
    <property type="entry name" value="Endo/exonu/phosph_ase_sf"/>
</dbReference>
<keyword evidence="4" id="KW-1185">Reference proteome</keyword>
<dbReference type="InterPro" id="IPR050410">
    <property type="entry name" value="CCR4/nocturin_mRNA_transcr"/>
</dbReference>
<protein>
    <recommendedName>
        <fullName evidence="2">Endonuclease/exonuclease/phosphatase domain-containing protein</fullName>
    </recommendedName>
</protein>
<reference evidence="3 4" key="1">
    <citation type="submission" date="2020-04" db="EMBL/GenBank/DDBJ databases">
        <authorList>
            <person name="Laetsch R D."/>
            <person name="Stevens L."/>
            <person name="Kumar S."/>
            <person name="Blaxter L. M."/>
        </authorList>
    </citation>
    <scope>NUCLEOTIDE SEQUENCE [LARGE SCALE GENOMIC DNA]</scope>
</reference>
<dbReference type="SUPFAM" id="SSF56219">
    <property type="entry name" value="DNase I-like"/>
    <property type="match status" value="1"/>
</dbReference>
<comment type="caution">
    <text evidence="3">The sequence shown here is derived from an EMBL/GenBank/DDBJ whole genome shotgun (WGS) entry which is preliminary data.</text>
</comment>
<dbReference type="InterPro" id="IPR005135">
    <property type="entry name" value="Endo/exonuclease/phosphatase"/>
</dbReference>
<proteinExistence type="predicted"/>
<dbReference type="Gene3D" id="3.60.10.10">
    <property type="entry name" value="Endonuclease/exonuclease/phosphatase"/>
    <property type="match status" value="1"/>
</dbReference>
<accession>A0A8S1EIX8</accession>
<dbReference type="Pfam" id="PF03372">
    <property type="entry name" value="Exo_endo_phos"/>
    <property type="match status" value="1"/>
</dbReference>
<dbReference type="GO" id="GO:0000175">
    <property type="term" value="F:3'-5'-RNA exonuclease activity"/>
    <property type="evidence" value="ECO:0007669"/>
    <property type="project" value="TreeGrafter"/>
</dbReference>
<gene>
    <name evidence="3" type="ORF">CBOVIS_LOCUS990</name>
</gene>
<evidence type="ECO:0000313" key="3">
    <source>
        <dbReference type="EMBL" id="CAB3397602.1"/>
    </source>
</evidence>
<evidence type="ECO:0000259" key="2">
    <source>
        <dbReference type="Pfam" id="PF03372"/>
    </source>
</evidence>
<evidence type="ECO:0000256" key="1">
    <source>
        <dbReference type="SAM" id="MobiDB-lite"/>
    </source>
</evidence>
<dbReference type="OrthoDB" id="10253982at2759"/>
<dbReference type="PANTHER" id="PTHR12121">
    <property type="entry name" value="CARBON CATABOLITE REPRESSOR PROTEIN 4"/>
    <property type="match status" value="1"/>
</dbReference>
<dbReference type="EMBL" id="CADEPM010000001">
    <property type="protein sequence ID" value="CAB3397602.1"/>
    <property type="molecule type" value="Genomic_DNA"/>
</dbReference>
<evidence type="ECO:0000313" key="4">
    <source>
        <dbReference type="Proteomes" id="UP000494206"/>
    </source>
</evidence>
<feature type="compositionally biased region" description="Polar residues" evidence="1">
    <location>
        <begin position="53"/>
        <end position="68"/>
    </location>
</feature>
<feature type="region of interest" description="Disordered" evidence="1">
    <location>
        <begin position="17"/>
        <end position="74"/>
    </location>
</feature>
<organism evidence="3 4">
    <name type="scientific">Caenorhabditis bovis</name>
    <dbReference type="NCBI Taxonomy" id="2654633"/>
    <lineage>
        <taxon>Eukaryota</taxon>
        <taxon>Metazoa</taxon>
        <taxon>Ecdysozoa</taxon>
        <taxon>Nematoda</taxon>
        <taxon>Chromadorea</taxon>
        <taxon>Rhabditida</taxon>
        <taxon>Rhabditina</taxon>
        <taxon>Rhabditomorpha</taxon>
        <taxon>Rhabditoidea</taxon>
        <taxon>Rhabditidae</taxon>
        <taxon>Peloderinae</taxon>
        <taxon>Caenorhabditis</taxon>
    </lineage>
</organism>
<dbReference type="PANTHER" id="PTHR12121:SF34">
    <property type="entry name" value="PROTEIN ANGEL"/>
    <property type="match status" value="1"/>
</dbReference>
<dbReference type="Proteomes" id="UP000494206">
    <property type="component" value="Unassembled WGS sequence"/>
</dbReference>